<evidence type="ECO:0000259" key="1">
    <source>
        <dbReference type="Pfam" id="PF00144"/>
    </source>
</evidence>
<dbReference type="Proteomes" id="UP000290287">
    <property type="component" value="Unassembled WGS sequence"/>
</dbReference>
<protein>
    <recommendedName>
        <fullName evidence="1">Beta-lactamase-related domain-containing protein</fullName>
    </recommendedName>
</protein>
<dbReference type="Gene3D" id="3.40.710.10">
    <property type="entry name" value="DD-peptidase/beta-lactamase superfamily"/>
    <property type="match status" value="1"/>
</dbReference>
<dbReference type="InterPro" id="IPR001466">
    <property type="entry name" value="Beta-lactam-related"/>
</dbReference>
<dbReference type="PANTHER" id="PTHR46825">
    <property type="entry name" value="D-ALANYL-D-ALANINE-CARBOXYPEPTIDASE/ENDOPEPTIDASE AMPH"/>
    <property type="match status" value="1"/>
</dbReference>
<dbReference type="InterPro" id="IPR050491">
    <property type="entry name" value="AmpC-like"/>
</dbReference>
<dbReference type="SUPFAM" id="SSF56601">
    <property type="entry name" value="beta-lactamase/transpeptidase-like"/>
    <property type="match status" value="1"/>
</dbReference>
<sequence>MVDFQHMTNGRKMTKIESVLLTVKFVFLGMMMAMTEQVEANEIGVVSQLANILEETQTFSPGAILHVNSPDFQFRQAVGVANKKQDLPMQSNFTLRVGSITKIYIAALSVMAEKEKRINVGDKAYQYVPEWALEHLPKNINPTIEQLLNHTSGIPDYYSVGFYLFDWNQEEPITPRLVLESISGKSASLSGKFEYSNTNYHVLALVLENVYRRSLASLLSEKIFEPMGLDDTYYGESSPTGDVIHGYGAYTMGWGASLMPWKDTYAWKENTGPDGGLLATASDVDVWLRALYSQDGQFSDIGVAMMKKPISDSERVKQGFGTEILFSRAGTKVVGHTGALDGYLTAAFYIPSKDTSFVFHVNKTDHSGFSSTLSSVIKILLADHNS</sequence>
<organism evidence="2 3">
    <name type="scientific">Veronia nyctiphanis</name>
    <dbReference type="NCBI Taxonomy" id="1278244"/>
    <lineage>
        <taxon>Bacteria</taxon>
        <taxon>Pseudomonadati</taxon>
        <taxon>Pseudomonadota</taxon>
        <taxon>Gammaproteobacteria</taxon>
        <taxon>Vibrionales</taxon>
        <taxon>Vibrionaceae</taxon>
        <taxon>Veronia</taxon>
    </lineage>
</organism>
<name>A0A4Q0YTW4_9GAMM</name>
<dbReference type="InterPro" id="IPR012338">
    <property type="entry name" value="Beta-lactam/transpept-like"/>
</dbReference>
<dbReference type="Pfam" id="PF00144">
    <property type="entry name" value="Beta-lactamase"/>
    <property type="match status" value="1"/>
</dbReference>
<comment type="caution">
    <text evidence="2">The sequence shown here is derived from an EMBL/GenBank/DDBJ whole genome shotgun (WGS) entry which is preliminary data.</text>
</comment>
<evidence type="ECO:0000313" key="3">
    <source>
        <dbReference type="Proteomes" id="UP000290287"/>
    </source>
</evidence>
<proteinExistence type="predicted"/>
<evidence type="ECO:0000313" key="2">
    <source>
        <dbReference type="EMBL" id="RXJ74195.1"/>
    </source>
</evidence>
<reference evidence="2 3" key="1">
    <citation type="submission" date="2017-10" db="EMBL/GenBank/DDBJ databases">
        <title>Nyctiphanis sp. nov., isolated from the stomach of the euphausiid Nyctiphanes simplex (Hansen, 1911) in the Gulf of California.</title>
        <authorList>
            <person name="Gomez-Gil B."/>
            <person name="Aguilar-Mendez M."/>
            <person name="Lopez-Cortes A."/>
            <person name="Gomez-Gutierrez J."/>
            <person name="Roque A."/>
            <person name="Lang E."/>
            <person name="Gonzalez-Castillo A."/>
        </authorList>
    </citation>
    <scope>NUCLEOTIDE SEQUENCE [LARGE SCALE GENOMIC DNA]</scope>
    <source>
        <strain evidence="2 3">CAIM 600</strain>
    </source>
</reference>
<feature type="domain" description="Beta-lactamase-related" evidence="1">
    <location>
        <begin position="73"/>
        <end position="365"/>
    </location>
</feature>
<dbReference type="EMBL" id="PEIB01000003">
    <property type="protein sequence ID" value="RXJ74195.1"/>
    <property type="molecule type" value="Genomic_DNA"/>
</dbReference>
<gene>
    <name evidence="2" type="ORF">CS022_03730</name>
</gene>
<dbReference type="AlphaFoldDB" id="A0A4Q0YTW4"/>
<dbReference type="PANTHER" id="PTHR46825:SF7">
    <property type="entry name" value="D-ALANYL-D-ALANINE CARBOXYPEPTIDASE"/>
    <property type="match status" value="1"/>
</dbReference>
<accession>A0A4Q0YTW4</accession>
<keyword evidence="3" id="KW-1185">Reference proteome</keyword>